<feature type="non-terminal residue" evidence="2">
    <location>
        <position position="1"/>
    </location>
</feature>
<sequence length="72" mass="8091">DDSESLTGKSKSAESDEKFQTVEEIVDDSTECQNVVMDDDVLSTKDEVESVREFEQQLETDDLIVEDVSESL</sequence>
<gene>
    <name evidence="2" type="ORF">Tci_870896</name>
</gene>
<evidence type="ECO:0000313" key="2">
    <source>
        <dbReference type="EMBL" id="GFC98926.1"/>
    </source>
</evidence>
<proteinExistence type="predicted"/>
<accession>A0A699SMB7</accession>
<dbReference type="EMBL" id="BKCJ011175098">
    <property type="protein sequence ID" value="GFC98926.1"/>
    <property type="molecule type" value="Genomic_DNA"/>
</dbReference>
<feature type="compositionally biased region" description="Polar residues" evidence="1">
    <location>
        <begin position="1"/>
        <end position="10"/>
    </location>
</feature>
<comment type="caution">
    <text evidence="2">The sequence shown here is derived from an EMBL/GenBank/DDBJ whole genome shotgun (WGS) entry which is preliminary data.</text>
</comment>
<dbReference type="AlphaFoldDB" id="A0A699SMB7"/>
<feature type="region of interest" description="Disordered" evidence="1">
    <location>
        <begin position="1"/>
        <end position="20"/>
    </location>
</feature>
<organism evidence="2">
    <name type="scientific">Tanacetum cinerariifolium</name>
    <name type="common">Dalmatian daisy</name>
    <name type="synonym">Chrysanthemum cinerariifolium</name>
    <dbReference type="NCBI Taxonomy" id="118510"/>
    <lineage>
        <taxon>Eukaryota</taxon>
        <taxon>Viridiplantae</taxon>
        <taxon>Streptophyta</taxon>
        <taxon>Embryophyta</taxon>
        <taxon>Tracheophyta</taxon>
        <taxon>Spermatophyta</taxon>
        <taxon>Magnoliopsida</taxon>
        <taxon>eudicotyledons</taxon>
        <taxon>Gunneridae</taxon>
        <taxon>Pentapetalae</taxon>
        <taxon>asterids</taxon>
        <taxon>campanulids</taxon>
        <taxon>Asterales</taxon>
        <taxon>Asteraceae</taxon>
        <taxon>Asteroideae</taxon>
        <taxon>Anthemideae</taxon>
        <taxon>Anthemidinae</taxon>
        <taxon>Tanacetum</taxon>
    </lineage>
</organism>
<protein>
    <submittedName>
        <fullName evidence="2">Uncharacterized protein</fullName>
    </submittedName>
</protein>
<feature type="non-terminal residue" evidence="2">
    <location>
        <position position="72"/>
    </location>
</feature>
<feature type="compositionally biased region" description="Basic and acidic residues" evidence="1">
    <location>
        <begin position="11"/>
        <end position="20"/>
    </location>
</feature>
<name>A0A699SMB7_TANCI</name>
<reference evidence="2" key="1">
    <citation type="journal article" date="2019" name="Sci. Rep.">
        <title>Draft genome of Tanacetum cinerariifolium, the natural source of mosquito coil.</title>
        <authorList>
            <person name="Yamashiro T."/>
            <person name="Shiraishi A."/>
            <person name="Satake H."/>
            <person name="Nakayama K."/>
        </authorList>
    </citation>
    <scope>NUCLEOTIDE SEQUENCE</scope>
</reference>
<evidence type="ECO:0000256" key="1">
    <source>
        <dbReference type="SAM" id="MobiDB-lite"/>
    </source>
</evidence>